<dbReference type="SMART" id="SM00717">
    <property type="entry name" value="SANT"/>
    <property type="match status" value="2"/>
</dbReference>
<organism evidence="14 15">
    <name type="scientific">Musa troglodytarum</name>
    <name type="common">fe'i banana</name>
    <dbReference type="NCBI Taxonomy" id="320322"/>
    <lineage>
        <taxon>Eukaryota</taxon>
        <taxon>Viridiplantae</taxon>
        <taxon>Streptophyta</taxon>
        <taxon>Embryophyta</taxon>
        <taxon>Tracheophyta</taxon>
        <taxon>Spermatophyta</taxon>
        <taxon>Magnoliopsida</taxon>
        <taxon>Liliopsida</taxon>
        <taxon>Zingiberales</taxon>
        <taxon>Musaceae</taxon>
        <taxon>Musa</taxon>
    </lineage>
</organism>
<dbReference type="GO" id="GO:0005634">
    <property type="term" value="C:nucleus"/>
    <property type="evidence" value="ECO:0007669"/>
    <property type="project" value="UniProtKB-SubCell"/>
</dbReference>
<dbReference type="InterPro" id="IPR024512">
    <property type="entry name" value="Ser_palmitoyltrfase_ssu-like"/>
</dbReference>
<keyword evidence="8" id="KW-0238">DNA-binding</keyword>
<gene>
    <name evidence="14" type="ORF">MUK42_21303</name>
</gene>
<comment type="subcellular location">
    <subcellularLocation>
        <location evidence="2">Endoplasmic reticulum membrane</location>
        <topology evidence="2">Multi-pass membrane protein</topology>
    </subcellularLocation>
    <subcellularLocation>
        <location evidence="1">Nucleus</location>
    </subcellularLocation>
</comment>
<dbReference type="EMBL" id="CP097507">
    <property type="protein sequence ID" value="URE06892.1"/>
    <property type="molecule type" value="Genomic_DNA"/>
</dbReference>
<keyword evidence="5" id="KW-0256">Endoplasmic reticulum</keyword>
<keyword evidence="9" id="KW-0472">Membrane</keyword>
<feature type="domain" description="Myb-like" evidence="13">
    <location>
        <begin position="161"/>
        <end position="209"/>
    </location>
</feature>
<reference evidence="14" key="1">
    <citation type="submission" date="2022-05" db="EMBL/GenBank/DDBJ databases">
        <title>The Musa troglodytarum L. genome provides insights into the mechanism of non-climacteric behaviour and enrichment of carotenoids.</title>
        <authorList>
            <person name="Wang J."/>
        </authorList>
    </citation>
    <scope>NUCLEOTIDE SEQUENCE</scope>
    <source>
        <tissue evidence="14">Leaf</tissue>
    </source>
</reference>
<evidence type="ECO:0000256" key="11">
    <source>
        <dbReference type="ARBA" id="ARBA00023242"/>
    </source>
</evidence>
<evidence type="ECO:0000256" key="8">
    <source>
        <dbReference type="ARBA" id="ARBA00023125"/>
    </source>
</evidence>
<keyword evidence="15" id="KW-1185">Reference proteome</keyword>
<feature type="region of interest" description="Disordered" evidence="12">
    <location>
        <begin position="210"/>
        <end position="241"/>
    </location>
</feature>
<evidence type="ECO:0000256" key="7">
    <source>
        <dbReference type="ARBA" id="ARBA00023015"/>
    </source>
</evidence>
<dbReference type="InterPro" id="IPR009057">
    <property type="entry name" value="Homeodomain-like_sf"/>
</dbReference>
<dbReference type="OrthoDB" id="2143914at2759"/>
<evidence type="ECO:0000256" key="4">
    <source>
        <dbReference type="ARBA" id="ARBA00022737"/>
    </source>
</evidence>
<sequence>MNWVSRKMHLYNVTMGLYMLDWWERCLFSILFSLLLSLHIPSLFSICIDAYFALVYLLQWISICHGVLPREWEAAWSPAKPFERGRKEEEEECFGNMVRTPCCGIGVKKGPWSPEEDEALVGYIQRYGHGNWRALPKQAGLLRCGKSCRLRWMNYLRPDIKRGNFSQEEQEAIIRLHETFGNRWSAIAASLPGRTDNEIKNVWHTHLKKLVSPNTSSRAPKKKMNGGGSRSKKASENAMSVSVVSQAQSNSDFSYCVTDSPTASREISDDARGSFSSDAFPEIDESFWLDALSMDDSAASVGLPPASEHSNLSVSSDSDDMDFWLQVFEGVGDLQELSRI</sequence>
<dbReference type="CDD" id="cd00167">
    <property type="entry name" value="SANT"/>
    <property type="match status" value="2"/>
</dbReference>
<evidence type="ECO:0000256" key="10">
    <source>
        <dbReference type="ARBA" id="ARBA00023163"/>
    </source>
</evidence>
<dbReference type="PANTHER" id="PTHR10641:SF1413">
    <property type="entry name" value="MYB-RELATED PROTEIN MYB4"/>
    <property type="match status" value="1"/>
</dbReference>
<evidence type="ECO:0000256" key="12">
    <source>
        <dbReference type="SAM" id="MobiDB-lite"/>
    </source>
</evidence>
<dbReference type="Proteomes" id="UP001055439">
    <property type="component" value="Chromosome 5"/>
</dbReference>
<dbReference type="AlphaFoldDB" id="A0A9E7K7G6"/>
<evidence type="ECO:0000256" key="5">
    <source>
        <dbReference type="ARBA" id="ARBA00022824"/>
    </source>
</evidence>
<evidence type="ECO:0000256" key="1">
    <source>
        <dbReference type="ARBA" id="ARBA00004123"/>
    </source>
</evidence>
<dbReference type="GO" id="GO:0003677">
    <property type="term" value="F:DNA binding"/>
    <property type="evidence" value="ECO:0007669"/>
    <property type="project" value="UniProtKB-KW"/>
</dbReference>
<dbReference type="InterPro" id="IPR015495">
    <property type="entry name" value="Myb_TF_plants"/>
</dbReference>
<accession>A0A9E7K7G6</accession>
<evidence type="ECO:0000256" key="2">
    <source>
        <dbReference type="ARBA" id="ARBA00004477"/>
    </source>
</evidence>
<keyword evidence="6" id="KW-1133">Transmembrane helix</keyword>
<evidence type="ECO:0000256" key="3">
    <source>
        <dbReference type="ARBA" id="ARBA00022692"/>
    </source>
</evidence>
<keyword evidence="11" id="KW-0539">Nucleus</keyword>
<evidence type="ECO:0000313" key="15">
    <source>
        <dbReference type="Proteomes" id="UP001055439"/>
    </source>
</evidence>
<dbReference type="PANTHER" id="PTHR10641">
    <property type="entry name" value="MYB FAMILY TRANSCRIPTION FACTOR"/>
    <property type="match status" value="1"/>
</dbReference>
<evidence type="ECO:0000259" key="13">
    <source>
        <dbReference type="SMART" id="SM00717"/>
    </source>
</evidence>
<evidence type="ECO:0000256" key="9">
    <source>
        <dbReference type="ARBA" id="ARBA00023136"/>
    </source>
</evidence>
<protein>
    <submittedName>
        <fullName evidence="14">Myb-related protein</fullName>
    </submittedName>
</protein>
<dbReference type="Pfam" id="PF00249">
    <property type="entry name" value="Myb_DNA-binding"/>
    <property type="match status" value="2"/>
</dbReference>
<proteinExistence type="predicted"/>
<dbReference type="FunFam" id="1.10.10.60:FF:000001">
    <property type="entry name" value="MYB-related transcription factor"/>
    <property type="match status" value="1"/>
</dbReference>
<dbReference type="Gene3D" id="1.10.10.60">
    <property type="entry name" value="Homeodomain-like"/>
    <property type="match status" value="2"/>
</dbReference>
<keyword evidence="7" id="KW-0805">Transcription regulation</keyword>
<feature type="domain" description="Myb-like" evidence="13">
    <location>
        <begin position="108"/>
        <end position="158"/>
    </location>
</feature>
<dbReference type="SUPFAM" id="SSF46689">
    <property type="entry name" value="Homeodomain-like"/>
    <property type="match status" value="1"/>
</dbReference>
<dbReference type="GO" id="GO:0005789">
    <property type="term" value="C:endoplasmic reticulum membrane"/>
    <property type="evidence" value="ECO:0007669"/>
    <property type="project" value="UniProtKB-SubCell"/>
</dbReference>
<evidence type="ECO:0000256" key="6">
    <source>
        <dbReference type="ARBA" id="ARBA00022989"/>
    </source>
</evidence>
<keyword evidence="10" id="KW-0804">Transcription</keyword>
<dbReference type="InterPro" id="IPR001005">
    <property type="entry name" value="SANT/Myb"/>
</dbReference>
<keyword evidence="3" id="KW-0812">Transmembrane</keyword>
<evidence type="ECO:0000313" key="14">
    <source>
        <dbReference type="EMBL" id="URE06892.1"/>
    </source>
</evidence>
<dbReference type="Pfam" id="PF11779">
    <property type="entry name" value="SPT_ssu-like"/>
    <property type="match status" value="1"/>
</dbReference>
<keyword evidence="4" id="KW-0677">Repeat</keyword>
<name>A0A9E7K7G6_9LILI</name>